<reference evidence="14 15" key="1">
    <citation type="submission" date="2018-01" db="EMBL/GenBank/DDBJ databases">
        <title>Glutamicibacter soli strain NHPC-3 Whole genome sequence and assembly.</title>
        <authorList>
            <person name="Choudhury P."/>
            <person name="Gupta D."/>
            <person name="Sengupta K."/>
            <person name="Jawed A."/>
            <person name="Sultana N."/>
            <person name="Saha P."/>
        </authorList>
    </citation>
    <scope>NUCLEOTIDE SEQUENCE [LARGE SCALE GENOMIC DNA]</scope>
    <source>
        <strain evidence="14 15">NHPC-3</strain>
    </source>
</reference>
<dbReference type="EC" id="2.7.7.7" evidence="2"/>
<protein>
    <recommendedName>
        <fullName evidence="2">DNA-directed DNA polymerase</fullName>
        <ecNumber evidence="2">2.7.7.7</ecNumber>
    </recommendedName>
</protein>
<organism evidence="14 15">
    <name type="scientific">Glutamicibacter soli</name>
    <dbReference type="NCBI Taxonomy" id="453836"/>
    <lineage>
        <taxon>Bacteria</taxon>
        <taxon>Bacillati</taxon>
        <taxon>Actinomycetota</taxon>
        <taxon>Actinomycetes</taxon>
        <taxon>Micrococcales</taxon>
        <taxon>Micrococcaceae</taxon>
        <taxon>Glutamicibacter</taxon>
    </lineage>
</organism>
<dbReference type="FunFam" id="3.40.50.300:FF:000014">
    <property type="entry name" value="DNA polymerase III subunit gamma/tau"/>
    <property type="match status" value="1"/>
</dbReference>
<comment type="similarity">
    <text evidence="1">Belongs to the DnaX/STICHEL family.</text>
</comment>
<feature type="compositionally biased region" description="Low complexity" evidence="12">
    <location>
        <begin position="485"/>
        <end position="524"/>
    </location>
</feature>
<keyword evidence="8" id="KW-0862">Zinc</keyword>
<evidence type="ECO:0000256" key="9">
    <source>
        <dbReference type="ARBA" id="ARBA00022840"/>
    </source>
</evidence>
<dbReference type="GO" id="GO:0005524">
    <property type="term" value="F:ATP binding"/>
    <property type="evidence" value="ECO:0007669"/>
    <property type="project" value="UniProtKB-KW"/>
</dbReference>
<dbReference type="InterPro" id="IPR008921">
    <property type="entry name" value="DNA_pol3_clamp-load_cplx_C"/>
</dbReference>
<dbReference type="GO" id="GO:0006261">
    <property type="term" value="P:DNA-templated DNA replication"/>
    <property type="evidence" value="ECO:0007669"/>
    <property type="project" value="TreeGrafter"/>
</dbReference>
<evidence type="ECO:0000313" key="15">
    <source>
        <dbReference type="Proteomes" id="UP000252167"/>
    </source>
</evidence>
<dbReference type="InterPro" id="IPR045085">
    <property type="entry name" value="HLD_clamp_pol_III_gamma_tau"/>
</dbReference>
<dbReference type="Proteomes" id="UP000252167">
    <property type="component" value="Unassembled WGS sequence"/>
</dbReference>
<keyword evidence="7" id="KW-0547">Nucleotide-binding</keyword>
<feature type="compositionally biased region" description="Low complexity" evidence="12">
    <location>
        <begin position="643"/>
        <end position="678"/>
    </location>
</feature>
<dbReference type="GO" id="GO:0003887">
    <property type="term" value="F:DNA-directed DNA polymerase activity"/>
    <property type="evidence" value="ECO:0007669"/>
    <property type="project" value="UniProtKB-KW"/>
</dbReference>
<dbReference type="GO" id="GO:0003677">
    <property type="term" value="F:DNA binding"/>
    <property type="evidence" value="ECO:0007669"/>
    <property type="project" value="InterPro"/>
</dbReference>
<comment type="caution">
    <text evidence="14">The sequence shown here is derived from an EMBL/GenBank/DDBJ whole genome shotgun (WGS) entry which is preliminary data.</text>
</comment>
<evidence type="ECO:0000256" key="10">
    <source>
        <dbReference type="ARBA" id="ARBA00022932"/>
    </source>
</evidence>
<feature type="region of interest" description="Disordered" evidence="12">
    <location>
        <begin position="389"/>
        <end position="801"/>
    </location>
</feature>
<keyword evidence="5" id="KW-0235">DNA replication</keyword>
<evidence type="ECO:0000256" key="8">
    <source>
        <dbReference type="ARBA" id="ARBA00022833"/>
    </source>
</evidence>
<dbReference type="SMART" id="SM00382">
    <property type="entry name" value="AAA"/>
    <property type="match status" value="1"/>
</dbReference>
<keyword evidence="4" id="KW-0548">Nucleotidyltransferase</keyword>
<dbReference type="InterPro" id="IPR022754">
    <property type="entry name" value="DNA_pol_III_gamma-3"/>
</dbReference>
<dbReference type="AlphaFoldDB" id="A0A365YCH1"/>
<keyword evidence="6" id="KW-0479">Metal-binding</keyword>
<evidence type="ECO:0000256" key="6">
    <source>
        <dbReference type="ARBA" id="ARBA00022723"/>
    </source>
</evidence>
<feature type="compositionally biased region" description="Low complexity" evidence="12">
    <location>
        <begin position="607"/>
        <end position="634"/>
    </location>
</feature>
<dbReference type="InterPro" id="IPR050238">
    <property type="entry name" value="DNA_Rep/Repair_Clamp_Loader"/>
</dbReference>
<feature type="compositionally biased region" description="Low complexity" evidence="12">
    <location>
        <begin position="978"/>
        <end position="992"/>
    </location>
</feature>
<feature type="compositionally biased region" description="Low complexity" evidence="12">
    <location>
        <begin position="414"/>
        <end position="429"/>
    </location>
</feature>
<dbReference type="CDD" id="cd00009">
    <property type="entry name" value="AAA"/>
    <property type="match status" value="1"/>
</dbReference>
<evidence type="ECO:0000256" key="1">
    <source>
        <dbReference type="ARBA" id="ARBA00006360"/>
    </source>
</evidence>
<dbReference type="GO" id="GO:0046872">
    <property type="term" value="F:metal ion binding"/>
    <property type="evidence" value="ECO:0007669"/>
    <property type="project" value="UniProtKB-KW"/>
</dbReference>
<dbReference type="RefSeq" id="WP_113607613.1">
    <property type="nucleotide sequence ID" value="NZ_POAF01000006.1"/>
</dbReference>
<keyword evidence="10" id="KW-0239">DNA-directed DNA polymerase</keyword>
<dbReference type="InterPro" id="IPR003593">
    <property type="entry name" value="AAA+_ATPase"/>
</dbReference>
<feature type="compositionally biased region" description="Low complexity" evidence="12">
    <location>
        <begin position="918"/>
        <end position="961"/>
    </location>
</feature>
<feature type="compositionally biased region" description="Low complexity" evidence="12">
    <location>
        <begin position="1008"/>
        <end position="1025"/>
    </location>
</feature>
<dbReference type="GO" id="GO:0009360">
    <property type="term" value="C:DNA polymerase III complex"/>
    <property type="evidence" value="ECO:0007669"/>
    <property type="project" value="InterPro"/>
</dbReference>
<dbReference type="PANTHER" id="PTHR11669:SF0">
    <property type="entry name" value="PROTEIN STICHEL-LIKE 2"/>
    <property type="match status" value="1"/>
</dbReference>
<accession>A0A365YCH1</accession>
<feature type="compositionally biased region" description="Basic and acidic residues" evidence="12">
    <location>
        <begin position="751"/>
        <end position="766"/>
    </location>
</feature>
<dbReference type="InterPro" id="IPR012763">
    <property type="entry name" value="DNA_pol_III_sug/sutau_N"/>
</dbReference>
<proteinExistence type="inferred from homology"/>
<evidence type="ECO:0000256" key="12">
    <source>
        <dbReference type="SAM" id="MobiDB-lite"/>
    </source>
</evidence>
<name>A0A365YCH1_9MICC</name>
<keyword evidence="3" id="KW-0808">Transferase</keyword>
<keyword evidence="15" id="KW-1185">Reference proteome</keyword>
<dbReference type="Gene3D" id="3.40.50.300">
    <property type="entry name" value="P-loop containing nucleotide triphosphate hydrolases"/>
    <property type="match status" value="1"/>
</dbReference>
<dbReference type="CDD" id="cd18137">
    <property type="entry name" value="HLD_clamp_pol_III_gamma_tau"/>
    <property type="match status" value="1"/>
</dbReference>
<evidence type="ECO:0000313" key="14">
    <source>
        <dbReference type="EMBL" id="RBM00077.1"/>
    </source>
</evidence>
<dbReference type="Pfam" id="PF12169">
    <property type="entry name" value="DNA_pol3_gamma3"/>
    <property type="match status" value="1"/>
</dbReference>
<feature type="compositionally biased region" description="Low complexity" evidence="12">
    <location>
        <begin position="1104"/>
        <end position="1140"/>
    </location>
</feature>
<dbReference type="Gene3D" id="1.10.8.60">
    <property type="match status" value="1"/>
</dbReference>
<dbReference type="SUPFAM" id="SSF52540">
    <property type="entry name" value="P-loop containing nucleoside triphosphate hydrolases"/>
    <property type="match status" value="1"/>
</dbReference>
<dbReference type="PANTHER" id="PTHR11669">
    <property type="entry name" value="REPLICATION FACTOR C / DNA POLYMERASE III GAMMA-TAU SUBUNIT"/>
    <property type="match status" value="1"/>
</dbReference>
<evidence type="ECO:0000256" key="3">
    <source>
        <dbReference type="ARBA" id="ARBA00022679"/>
    </source>
</evidence>
<gene>
    <name evidence="14" type="ORF">C1H84_13180</name>
</gene>
<dbReference type="Pfam" id="PF13177">
    <property type="entry name" value="DNA_pol3_delta2"/>
    <property type="match status" value="1"/>
</dbReference>
<feature type="compositionally biased region" description="Low complexity" evidence="12">
    <location>
        <begin position="441"/>
        <end position="464"/>
    </location>
</feature>
<dbReference type="InterPro" id="IPR027417">
    <property type="entry name" value="P-loop_NTPase"/>
</dbReference>
<evidence type="ECO:0000259" key="13">
    <source>
        <dbReference type="SMART" id="SM00382"/>
    </source>
</evidence>
<dbReference type="EMBL" id="POAF01000006">
    <property type="protein sequence ID" value="RBM00077.1"/>
    <property type="molecule type" value="Genomic_DNA"/>
</dbReference>
<feature type="compositionally biased region" description="Pro residues" evidence="12">
    <location>
        <begin position="993"/>
        <end position="1007"/>
    </location>
</feature>
<keyword evidence="9" id="KW-0067">ATP-binding</keyword>
<feature type="compositionally biased region" description="Basic and acidic residues" evidence="12">
    <location>
        <begin position="723"/>
        <end position="743"/>
    </location>
</feature>
<feature type="domain" description="AAA+ ATPase" evidence="13">
    <location>
        <begin position="36"/>
        <end position="177"/>
    </location>
</feature>
<evidence type="ECO:0000256" key="11">
    <source>
        <dbReference type="ARBA" id="ARBA00049244"/>
    </source>
</evidence>
<comment type="catalytic activity">
    <reaction evidence="11">
        <text>DNA(n) + a 2'-deoxyribonucleoside 5'-triphosphate = DNA(n+1) + diphosphate</text>
        <dbReference type="Rhea" id="RHEA:22508"/>
        <dbReference type="Rhea" id="RHEA-COMP:17339"/>
        <dbReference type="Rhea" id="RHEA-COMP:17340"/>
        <dbReference type="ChEBI" id="CHEBI:33019"/>
        <dbReference type="ChEBI" id="CHEBI:61560"/>
        <dbReference type="ChEBI" id="CHEBI:173112"/>
        <dbReference type="EC" id="2.7.7.7"/>
    </reaction>
</comment>
<feature type="compositionally biased region" description="Low complexity" evidence="12">
    <location>
        <begin position="767"/>
        <end position="783"/>
    </location>
</feature>
<feature type="compositionally biased region" description="Basic and acidic residues" evidence="12">
    <location>
        <begin position="695"/>
        <end position="715"/>
    </location>
</feature>
<dbReference type="NCBIfam" id="NF005846">
    <property type="entry name" value="PRK07764.1-6"/>
    <property type="match status" value="1"/>
</dbReference>
<feature type="region of interest" description="Disordered" evidence="12">
    <location>
        <begin position="881"/>
        <end position="1224"/>
    </location>
</feature>
<sequence>MTTALYRRYRPDTFADVIGQEHVTAPLMTALEKNRVNHAYLFSGPRGCGKTTSARILARCLNCEQGPTPIPCGTCPSCVELANGGPGSLDVIEIDAASHGGVEDARDLRERATFAPARDRYKIFIIDEAHMVTSAGFNALLKIVEEPPAHIKFIFATTEPDKVIGTIRSRTHHYPFRLVPPEALLEYLKVLCDRENVAVADGVLPLVIRAGAGSVRDTLSVLDQLMAGAREGILDYETAIALLGYTHSTLLDEVVLSLHESDGAGLFSAIDRIIQTGLDPRRFVEDLLERFRDLVIAKAMPEGLEKILRGVPADQLEALHLQAGLAGAGELSRWADVTNQALTDMTGATSPRLHLELLAARLLLPGSQSSDSSFAARLDRLERHAMTGGALPALDGEGSEDVAVSMGSAPNPGAARQGAAAVRQALAAAKARRDGEPIPEAPAEAPAETQPAPVQQAPLRQAPAQPAPAPQDQHTHPAQRHQESQLPHASQAPAQPQPDAQQQTAAQAQAADDLNAPLDPGAAASLNTGADADWGATWGPKEDRNPVTTEIQPGPSVPAERPDGVAPFSLVPDPASGEDLSFGTGVSIDDVKQNPAMAEFARRAAETRAQQQSQQQAQAAARQNQAPQQQQAAQVPPIQPDSEAQQRAAYEQAQHLQNPAQQSQAPQQHQQQHVAQVPPIQPDSEAQQRAAYEQAQREQAQREAAQRQQAEHEAAQRAAQEQAAREQAQREAAQRQQAEHEAAQRAAQEQAAREQAQREQAQREAAQRQQAQSAQQQNQYQQQHPQQGNQPTAAPAGASPVAKFQQAWPQILEQLQSNSRVLHSMVSNYGSVAGFDGRTLTLAFSNSGPIVNLRNRPDMMQTLTGVLSQVAGGPIEVVITEGGSNPAGGGSPKGERRPIPAPTPAPTKFIKADSAGVASRPSKPASARTAAAPATRKSPAPAAPAAAAPARDNGYVSSYDDVPPPYDEPYMDEPPFPDDGAFGDPYAATKPQAPSPAPAQPAAPAAPPVQQVQPFQPEAPAFQTPVAPAPQRSSAPRSFDGPPVAPRPRMTAGMNARQAERPGFSIDRPVSSTPLRPGSTTDSFEPAASAREPEPQAPEPIQTQSQAPAQQAPSQQAPSQQAASAPVAPAPHGAPQQFRPAQPPQAPARETAPSWGAPDPAAQPASTPADPRPSAGSGRMSRYQQLMNQAKDAAPAAAPVQSASGWGGAPLPPEPAMEDPYEFVPSDDDIEVEDSALIGVPAVERLLGGMVIEQRDVNGNIVEIKRSL</sequence>
<evidence type="ECO:0000256" key="7">
    <source>
        <dbReference type="ARBA" id="ARBA00022741"/>
    </source>
</evidence>
<evidence type="ECO:0000256" key="2">
    <source>
        <dbReference type="ARBA" id="ARBA00012417"/>
    </source>
</evidence>
<feature type="compositionally biased region" description="Polar residues" evidence="12">
    <location>
        <begin position="1070"/>
        <end position="1083"/>
    </location>
</feature>
<dbReference type="SUPFAM" id="SSF48019">
    <property type="entry name" value="post-AAA+ oligomerization domain-like"/>
    <property type="match status" value="1"/>
</dbReference>
<evidence type="ECO:0000256" key="4">
    <source>
        <dbReference type="ARBA" id="ARBA00022695"/>
    </source>
</evidence>
<evidence type="ECO:0000256" key="5">
    <source>
        <dbReference type="ARBA" id="ARBA00022705"/>
    </source>
</evidence>
<dbReference type="NCBIfam" id="TIGR02397">
    <property type="entry name" value="dnaX_nterm"/>
    <property type="match status" value="1"/>
</dbReference>
<feature type="compositionally biased region" description="Low complexity" evidence="12">
    <location>
        <begin position="685"/>
        <end position="694"/>
    </location>
</feature>